<dbReference type="CDD" id="cd00063">
    <property type="entry name" value="FN3"/>
    <property type="match status" value="1"/>
</dbReference>
<dbReference type="FunFam" id="1.10.287.130:FF:000045">
    <property type="entry name" value="Two-component system sensor histidine kinase/response regulator"/>
    <property type="match status" value="1"/>
</dbReference>
<dbReference type="Pfam" id="PF07494">
    <property type="entry name" value="Reg_prop"/>
    <property type="match status" value="5"/>
</dbReference>
<dbReference type="Proteomes" id="UP000594759">
    <property type="component" value="Chromosome"/>
</dbReference>
<protein>
    <recommendedName>
        <fullName evidence="2">histidine kinase</fullName>
        <ecNumber evidence="2">2.7.13.3</ecNumber>
    </recommendedName>
</protein>
<evidence type="ECO:0000256" key="3">
    <source>
        <dbReference type="ARBA" id="ARBA00022553"/>
    </source>
</evidence>
<dbReference type="SMART" id="SM00387">
    <property type="entry name" value="HATPase_c"/>
    <property type="match status" value="1"/>
</dbReference>
<dbReference type="GO" id="GO:0000155">
    <property type="term" value="F:phosphorelay sensor kinase activity"/>
    <property type="evidence" value="ECO:0007669"/>
    <property type="project" value="InterPro"/>
</dbReference>
<evidence type="ECO:0000256" key="4">
    <source>
        <dbReference type="SAM" id="Phobius"/>
    </source>
</evidence>
<dbReference type="PRINTS" id="PR00344">
    <property type="entry name" value="BCTRLSENSOR"/>
</dbReference>
<dbReference type="Gene3D" id="2.60.40.10">
    <property type="entry name" value="Immunoglobulins"/>
    <property type="match status" value="1"/>
</dbReference>
<dbReference type="InterPro" id="IPR015943">
    <property type="entry name" value="WD40/YVTN_repeat-like_dom_sf"/>
</dbReference>
<dbReference type="InterPro" id="IPR036097">
    <property type="entry name" value="HisK_dim/P_sf"/>
</dbReference>
<dbReference type="Gene3D" id="3.30.565.10">
    <property type="entry name" value="Histidine kinase-like ATPase, C-terminal domain"/>
    <property type="match status" value="1"/>
</dbReference>
<keyword evidence="4" id="KW-1133">Transmembrane helix</keyword>
<evidence type="ECO:0000259" key="5">
    <source>
        <dbReference type="PROSITE" id="PS50109"/>
    </source>
</evidence>
<dbReference type="InterPro" id="IPR013783">
    <property type="entry name" value="Ig-like_fold"/>
</dbReference>
<evidence type="ECO:0000313" key="7">
    <source>
        <dbReference type="Proteomes" id="UP000594759"/>
    </source>
</evidence>
<reference evidence="6 7" key="1">
    <citation type="submission" date="2020-11" db="EMBL/GenBank/DDBJ databases">
        <title>Pedobacter endophytica, an endophytic bacteria isolated form Carex pumila.</title>
        <authorList>
            <person name="Peng Y."/>
            <person name="Jiang L."/>
            <person name="Lee J."/>
        </authorList>
    </citation>
    <scope>NUCLEOTIDE SEQUENCE [LARGE SCALE GENOMIC DNA]</scope>
    <source>
        <strain evidence="6 7">JBR3-12</strain>
    </source>
</reference>
<dbReference type="InterPro" id="IPR003661">
    <property type="entry name" value="HisK_dim/P_dom"/>
</dbReference>
<dbReference type="KEGG" id="pex:IZT61_03570"/>
<keyword evidence="6" id="KW-0808">Transferase</keyword>
<dbReference type="Pfam" id="PF00512">
    <property type="entry name" value="HisKA"/>
    <property type="match status" value="1"/>
</dbReference>
<gene>
    <name evidence="6" type="ORF">IZT61_03570</name>
</gene>
<dbReference type="PROSITE" id="PS50109">
    <property type="entry name" value="HIS_KIN"/>
    <property type="match status" value="1"/>
</dbReference>
<keyword evidence="4" id="KW-0812">Transmembrane</keyword>
<dbReference type="SMART" id="SM00388">
    <property type="entry name" value="HisKA"/>
    <property type="match status" value="1"/>
</dbReference>
<keyword evidence="4" id="KW-0472">Membrane</keyword>
<keyword evidence="7" id="KW-1185">Reference proteome</keyword>
<evidence type="ECO:0000256" key="1">
    <source>
        <dbReference type="ARBA" id="ARBA00000085"/>
    </source>
</evidence>
<dbReference type="InterPro" id="IPR004358">
    <property type="entry name" value="Sig_transdc_His_kin-like_C"/>
</dbReference>
<dbReference type="InterPro" id="IPR011110">
    <property type="entry name" value="Reg_prop"/>
</dbReference>
<dbReference type="Gene3D" id="1.10.287.130">
    <property type="match status" value="1"/>
</dbReference>
<comment type="catalytic activity">
    <reaction evidence="1">
        <text>ATP + protein L-histidine = ADP + protein N-phospho-L-histidine.</text>
        <dbReference type="EC" id="2.7.13.3"/>
    </reaction>
</comment>
<keyword evidence="6" id="KW-0418">Kinase</keyword>
<dbReference type="SUPFAM" id="SSF55874">
    <property type="entry name" value="ATPase domain of HSP90 chaperone/DNA topoisomerase II/histidine kinase"/>
    <property type="match status" value="1"/>
</dbReference>
<dbReference type="CDD" id="cd00082">
    <property type="entry name" value="HisKA"/>
    <property type="match status" value="1"/>
</dbReference>
<keyword evidence="3" id="KW-0597">Phosphoprotein</keyword>
<dbReference type="PANTHER" id="PTHR43547">
    <property type="entry name" value="TWO-COMPONENT HISTIDINE KINASE"/>
    <property type="match status" value="1"/>
</dbReference>
<name>A0A7S9PZX7_9SPHI</name>
<dbReference type="FunFam" id="2.60.40.10:FF:000791">
    <property type="entry name" value="Two-component system sensor histidine kinase/response regulator"/>
    <property type="match status" value="1"/>
</dbReference>
<feature type="transmembrane region" description="Helical" evidence="4">
    <location>
        <begin position="773"/>
        <end position="794"/>
    </location>
</feature>
<evidence type="ECO:0000313" key="6">
    <source>
        <dbReference type="EMBL" id="QPH40370.1"/>
    </source>
</evidence>
<dbReference type="Pfam" id="PF07495">
    <property type="entry name" value="Y_Y_Y"/>
    <property type="match status" value="1"/>
</dbReference>
<dbReference type="Pfam" id="PF02518">
    <property type="entry name" value="HATPase_c"/>
    <property type="match status" value="1"/>
</dbReference>
<dbReference type="InterPro" id="IPR005467">
    <property type="entry name" value="His_kinase_dom"/>
</dbReference>
<dbReference type="InterPro" id="IPR003594">
    <property type="entry name" value="HATPase_dom"/>
</dbReference>
<dbReference type="SUPFAM" id="SSF63829">
    <property type="entry name" value="Calcium-dependent phosphotriesterase"/>
    <property type="match status" value="2"/>
</dbReference>
<proteinExistence type="predicted"/>
<dbReference type="InterPro" id="IPR011123">
    <property type="entry name" value="Y_Y_Y"/>
</dbReference>
<dbReference type="Gene3D" id="2.130.10.10">
    <property type="entry name" value="YVTN repeat-like/Quinoprotein amine dehydrogenase"/>
    <property type="match status" value="2"/>
</dbReference>
<accession>A0A7S9PZX7</accession>
<evidence type="ECO:0000256" key="2">
    <source>
        <dbReference type="ARBA" id="ARBA00012438"/>
    </source>
</evidence>
<feature type="domain" description="Histidine kinase" evidence="5">
    <location>
        <begin position="827"/>
        <end position="1043"/>
    </location>
</feature>
<dbReference type="InterPro" id="IPR036890">
    <property type="entry name" value="HATPase_C_sf"/>
</dbReference>
<dbReference type="PANTHER" id="PTHR43547:SF2">
    <property type="entry name" value="HYBRID SIGNAL TRANSDUCTION HISTIDINE KINASE C"/>
    <property type="match status" value="1"/>
</dbReference>
<dbReference type="CDD" id="cd00075">
    <property type="entry name" value="HATPase"/>
    <property type="match status" value="1"/>
</dbReference>
<dbReference type="InterPro" id="IPR003961">
    <property type="entry name" value="FN3_dom"/>
</dbReference>
<dbReference type="SUPFAM" id="SSF47384">
    <property type="entry name" value="Homodimeric domain of signal transducing histidine kinase"/>
    <property type="match status" value="1"/>
</dbReference>
<dbReference type="EMBL" id="CP064939">
    <property type="protein sequence ID" value="QPH40370.1"/>
    <property type="molecule type" value="Genomic_DNA"/>
</dbReference>
<dbReference type="EC" id="2.7.13.3" evidence="2"/>
<organism evidence="6 7">
    <name type="scientific">Pedobacter endophyticus</name>
    <dbReference type="NCBI Taxonomy" id="2789740"/>
    <lineage>
        <taxon>Bacteria</taxon>
        <taxon>Pseudomonadati</taxon>
        <taxon>Bacteroidota</taxon>
        <taxon>Sphingobacteriia</taxon>
        <taxon>Sphingobacteriales</taxon>
        <taxon>Sphingobacteriaceae</taxon>
        <taxon>Pedobacter</taxon>
    </lineage>
</organism>
<dbReference type="AlphaFoldDB" id="A0A7S9PZX7"/>
<sequence>MQMRIFLLSLFLFTASVALGQPYYVKRYQVDEGLSHNTVISLLQDRNGMIWIGTKGGLNAYNGYSFKSYANKSNSFGTIGNNFINSLCEDKKGMIWIGTGRGLFRFNPVTEVFFQLPLKGSEGIENILVDVNDNVWFLKSFMLYRYNQRLKKLTYFSAVKGTCMRFNKAGELWIGNEKGQMFKFDPQTNTINKVVQLLDRSLPDNQKLISKLLVLDNEILVGTRKKGLLSYGCETGLVRPLLTKTDDHTDVYVRDIIAAENNNYWVATESGIYVYNLLSHRFVNLKKTPADRYALSDNAVYCLLKDKENGFWAGTFFGGLNYLSPENVKFNKYISVKGANSISGNAVREICSYDNKNIWIGTEDAGLNKLNTETGKFTQYTSTGNKNSISYPNIHGLFATKNRLYIGPFLHGLNVMDIKTGKILKNYSVIRAADGPTSDFVMCIYQTSDKRILLGTVNGGMFEYQEDKDRFVRVSFMPNNSNVYDIMEDHSGTIWAGSLQNGVFYHNPKTGVRGNIKFSSGRDYEYQIQGIFEDSRHCLWLATEGGGLIAIDSTRTKVKKMTTKSGLPSNYIFRTLEDNLGNLWISSLKGLICMNLKTKKLKVFTRANGLITDQFNYNSAYKDVAGNLYFGTVQGLIVFNPADVLARTGAPDIFLTGLQLNNDEMLPNTKGTVLKRSILYTDTVTLNYNQSSFNIEFAAFSYISPRTITYQYQMQGIGTNEWTRVKNNQRAYFTDLSPGTYTFVLKAHDGVGGWASKERKLVVKILPPFWKSLPAYIIYFLLIAVAFYLSASYYRKVLEARNQRKLQLFQFEKDKEIYQAKIEFFTNIAHEIQTPLTLIKGPLERILNRIDEVPTIKRSINMIDKNTNRLLSLTSQLLDFRKTEIDQFGLSFVKLNITQVLKQEISVFKPELEKRKIKFELDVPKTGLIAFVDYEAFTKIVSNLLSNAIKYAASGIRVELFLVENEDNRFVIRFVNDGDPIPFEVRDKIFEPFYRVHKDTDKPGTGIGLPIARSLAELHTGSLTLAHSDELLIVFELTLPIHHSIEFSLNKWKKL</sequence>